<organism evidence="8 9">
    <name type="scientific">Haladaptatus pallidirubidus</name>
    <dbReference type="NCBI Taxonomy" id="1008152"/>
    <lineage>
        <taxon>Archaea</taxon>
        <taxon>Methanobacteriati</taxon>
        <taxon>Methanobacteriota</taxon>
        <taxon>Stenosarchaea group</taxon>
        <taxon>Halobacteria</taxon>
        <taxon>Halobacteriales</taxon>
        <taxon>Haladaptataceae</taxon>
        <taxon>Haladaptatus</taxon>
    </lineage>
</organism>
<proteinExistence type="predicted"/>
<dbReference type="CDD" id="cd17473">
    <property type="entry name" value="MFS_arabinose_efflux_permease_like"/>
    <property type="match status" value="1"/>
</dbReference>
<feature type="transmembrane region" description="Helical" evidence="6">
    <location>
        <begin position="306"/>
        <end position="331"/>
    </location>
</feature>
<evidence type="ECO:0000256" key="2">
    <source>
        <dbReference type="ARBA" id="ARBA00022475"/>
    </source>
</evidence>
<dbReference type="Proteomes" id="UP001501729">
    <property type="component" value="Unassembled WGS sequence"/>
</dbReference>
<dbReference type="Gene3D" id="1.20.1250.20">
    <property type="entry name" value="MFS general substrate transporter like domains"/>
    <property type="match status" value="1"/>
</dbReference>
<dbReference type="InterPro" id="IPR020846">
    <property type="entry name" value="MFS_dom"/>
</dbReference>
<feature type="transmembrane region" description="Helical" evidence="6">
    <location>
        <begin position="254"/>
        <end position="273"/>
    </location>
</feature>
<feature type="transmembrane region" description="Helical" evidence="6">
    <location>
        <begin position="112"/>
        <end position="132"/>
    </location>
</feature>
<dbReference type="SUPFAM" id="SSF103473">
    <property type="entry name" value="MFS general substrate transporter"/>
    <property type="match status" value="1"/>
</dbReference>
<keyword evidence="9" id="KW-1185">Reference proteome</keyword>
<evidence type="ECO:0000256" key="1">
    <source>
        <dbReference type="ARBA" id="ARBA00004651"/>
    </source>
</evidence>
<dbReference type="PROSITE" id="PS50850">
    <property type="entry name" value="MFS"/>
    <property type="match status" value="1"/>
</dbReference>
<feature type="transmembrane region" description="Helical" evidence="6">
    <location>
        <begin position="171"/>
        <end position="189"/>
    </location>
</feature>
<dbReference type="InterPro" id="IPR050189">
    <property type="entry name" value="MFS_Efflux_Transporters"/>
</dbReference>
<dbReference type="PANTHER" id="PTHR43124:SF3">
    <property type="entry name" value="CHLORAMPHENICOL EFFLUX PUMP RV0191"/>
    <property type="match status" value="1"/>
</dbReference>
<dbReference type="RefSeq" id="WP_227779254.1">
    <property type="nucleotide sequence ID" value="NZ_BAABKX010000030.1"/>
</dbReference>
<feature type="transmembrane region" description="Helical" evidence="6">
    <location>
        <begin position="373"/>
        <end position="396"/>
    </location>
</feature>
<dbReference type="GeneID" id="68617424"/>
<dbReference type="Pfam" id="PF07690">
    <property type="entry name" value="MFS_1"/>
    <property type="match status" value="1"/>
</dbReference>
<dbReference type="PANTHER" id="PTHR43124">
    <property type="entry name" value="PURINE EFFLUX PUMP PBUE"/>
    <property type="match status" value="1"/>
</dbReference>
<keyword evidence="2" id="KW-1003">Cell membrane</keyword>
<protein>
    <submittedName>
        <fullName evidence="8">MFS transporter</fullName>
    </submittedName>
</protein>
<evidence type="ECO:0000259" key="7">
    <source>
        <dbReference type="PROSITE" id="PS50850"/>
    </source>
</evidence>
<dbReference type="AlphaFoldDB" id="A0AAV3US03"/>
<dbReference type="InterPro" id="IPR036259">
    <property type="entry name" value="MFS_trans_sf"/>
</dbReference>
<reference evidence="8 9" key="1">
    <citation type="journal article" date="2019" name="Int. J. Syst. Evol. Microbiol.">
        <title>The Global Catalogue of Microorganisms (GCM) 10K type strain sequencing project: providing services to taxonomists for standard genome sequencing and annotation.</title>
        <authorList>
            <consortium name="The Broad Institute Genomics Platform"/>
            <consortium name="The Broad Institute Genome Sequencing Center for Infectious Disease"/>
            <person name="Wu L."/>
            <person name="Ma J."/>
        </authorList>
    </citation>
    <scope>NUCLEOTIDE SEQUENCE [LARGE SCALE GENOMIC DNA]</scope>
    <source>
        <strain evidence="8 9">JCM 17504</strain>
    </source>
</reference>
<dbReference type="GO" id="GO:0005886">
    <property type="term" value="C:plasma membrane"/>
    <property type="evidence" value="ECO:0007669"/>
    <property type="project" value="UniProtKB-SubCell"/>
</dbReference>
<feature type="transmembrane region" description="Helical" evidence="6">
    <location>
        <begin position="280"/>
        <end position="300"/>
    </location>
</feature>
<sequence length="416" mass="43330">MSHESALPHPRLAQATLLLASMLTIMAGATIAPALPAIQREFTTAPNAVVLVGLVLTMHGLFIAVGAPVIGALADRYGRRWLLLVSTMVYALAGGSGFVLDSLMAILAGRAVLGLAVAGVMVTVTALITDYYEDNRCETVLGRQAAFTSFGGVMLLPLAGVLADIDWRVPFLVYTVALLLLPAMAFALPEPDRREPTGDRPTSIDELRCTLARFPLGSLALIFALGLVGQLIFYMTPVQLPFYLESQTGASATLVGAALATMTFSGGVVSLFYGRIRRSVGVIALVALTFSFMSVGYVVIGISETLLGILAGLALTGAGIGFLLPNLNTWIAAVTPEAVRGRALSGLTSAIFIGQFLSPIVTRPVSETVGLGATFLGVGVVLAGGAVAFALATVYVTPPTESEPEVEPNPADRPTQ</sequence>
<evidence type="ECO:0000313" key="9">
    <source>
        <dbReference type="Proteomes" id="UP001501729"/>
    </source>
</evidence>
<dbReference type="PROSITE" id="PS00216">
    <property type="entry name" value="SUGAR_TRANSPORT_1"/>
    <property type="match status" value="1"/>
</dbReference>
<evidence type="ECO:0000313" key="8">
    <source>
        <dbReference type="EMBL" id="GAA5066316.1"/>
    </source>
</evidence>
<dbReference type="EMBL" id="BAABKX010000030">
    <property type="protein sequence ID" value="GAA5066316.1"/>
    <property type="molecule type" value="Genomic_DNA"/>
</dbReference>
<evidence type="ECO:0000256" key="6">
    <source>
        <dbReference type="SAM" id="Phobius"/>
    </source>
</evidence>
<dbReference type="InterPro" id="IPR005829">
    <property type="entry name" value="Sugar_transporter_CS"/>
</dbReference>
<evidence type="ECO:0000256" key="4">
    <source>
        <dbReference type="ARBA" id="ARBA00022989"/>
    </source>
</evidence>
<feature type="transmembrane region" description="Helical" evidence="6">
    <location>
        <begin position="81"/>
        <end position="100"/>
    </location>
</feature>
<evidence type="ECO:0000256" key="3">
    <source>
        <dbReference type="ARBA" id="ARBA00022692"/>
    </source>
</evidence>
<keyword evidence="5 6" id="KW-0472">Membrane</keyword>
<name>A0AAV3US03_9EURY</name>
<feature type="domain" description="Major facilitator superfamily (MFS) profile" evidence="7">
    <location>
        <begin position="13"/>
        <end position="401"/>
    </location>
</feature>
<comment type="caution">
    <text evidence="8">The sequence shown here is derived from an EMBL/GenBank/DDBJ whole genome shotgun (WGS) entry which is preliminary data.</text>
</comment>
<dbReference type="GO" id="GO:0022857">
    <property type="term" value="F:transmembrane transporter activity"/>
    <property type="evidence" value="ECO:0007669"/>
    <property type="project" value="InterPro"/>
</dbReference>
<keyword evidence="4 6" id="KW-1133">Transmembrane helix</keyword>
<comment type="subcellular location">
    <subcellularLocation>
        <location evidence="1">Cell membrane</location>
        <topology evidence="1">Multi-pass membrane protein</topology>
    </subcellularLocation>
</comment>
<feature type="transmembrane region" description="Helical" evidence="6">
    <location>
        <begin position="12"/>
        <end position="36"/>
    </location>
</feature>
<accession>A0AAV3US03</accession>
<feature type="transmembrane region" description="Helical" evidence="6">
    <location>
        <begin position="210"/>
        <end position="234"/>
    </location>
</feature>
<dbReference type="InterPro" id="IPR011701">
    <property type="entry name" value="MFS"/>
</dbReference>
<keyword evidence="3 6" id="KW-0812">Transmembrane</keyword>
<evidence type="ECO:0000256" key="5">
    <source>
        <dbReference type="ARBA" id="ARBA00023136"/>
    </source>
</evidence>
<feature type="transmembrane region" description="Helical" evidence="6">
    <location>
        <begin position="343"/>
        <end position="361"/>
    </location>
</feature>
<feature type="transmembrane region" description="Helical" evidence="6">
    <location>
        <begin position="48"/>
        <end position="74"/>
    </location>
</feature>
<gene>
    <name evidence="8" type="ORF">GCM10025751_58100</name>
</gene>